<feature type="region of interest" description="Disordered" evidence="2">
    <location>
        <begin position="20"/>
        <end position="266"/>
    </location>
</feature>
<feature type="compositionally biased region" description="Pro residues" evidence="2">
    <location>
        <begin position="386"/>
        <end position="396"/>
    </location>
</feature>
<feature type="compositionally biased region" description="Basic and acidic residues" evidence="2">
    <location>
        <begin position="326"/>
        <end position="366"/>
    </location>
</feature>
<feature type="compositionally biased region" description="Low complexity" evidence="2">
    <location>
        <begin position="234"/>
        <end position="262"/>
    </location>
</feature>
<feature type="region of interest" description="Disordered" evidence="2">
    <location>
        <begin position="1368"/>
        <end position="1513"/>
    </location>
</feature>
<proteinExistence type="predicted"/>
<dbReference type="PANTHER" id="PTHR47968">
    <property type="entry name" value="CENTROMERE PROTEIN E"/>
    <property type="match status" value="1"/>
</dbReference>
<evidence type="ECO:0000313" key="3">
    <source>
        <dbReference type="EMBL" id="CDR48310.1"/>
    </source>
</evidence>
<feature type="compositionally biased region" description="Low complexity" evidence="2">
    <location>
        <begin position="547"/>
        <end position="572"/>
    </location>
</feature>
<feature type="compositionally biased region" description="Low complexity" evidence="2">
    <location>
        <begin position="167"/>
        <end position="176"/>
    </location>
</feature>
<sequence>MLASLSSSVQGFLARSASHTRLDAAGAAEEGSAEANGGTDAAADSPHTPSPHRPSSVSASASTSQHYSPTSLSASGNQTIQRVLDAHPHFSVFRKSASVGSLDELARRREEEDESPIGRRASLGVRDSRDAREEEVETLATPPNQSPAPSPRLHHQPNRPSPARTASDSSGSSFHLDSAEMPSLNFGDQSSSISLSPGPGSAGTSPAPSVVTGTPSGGVRLVPDSPPTTRTPARSRSVSASSSSSSSSAAQSSKKSSSSSSSTLPPHVARIQFSPLSLCPSPLLHAPSLPPPPALPSFESPTEATAGGEKGILKRPRTPGTGRSVRWREWDDEREISLERDESLEHSHEQEEREKEVEGMEGEERASFLSKLKAVIPSPDSSLVEPPSPPASPPKPQESTLDSAAGARPGPGPMLFDESNPFIFASSVSHISQASTSACFAIAERSSATADEADLTSRPPGSSDPAPETADDSLSLAHLSTGTEEDELLLMRASTANLVAPDFGGKSFLMLSQVGQPLPPGVAGKKGEIGVLEEIGEEEEEEEETTFEPAPAASPAPTVVATPRAATSTAPRVPSPLAQVTLVGDASTSSSTSSLADQSTSQPASNSTGQNSQSSTSFYRLFMSTRASSGLSRSAGEEWARLERGEKESPKDRTSSAEREEEDKIEQEEEEGEEGERSEYWSIVKSRIVDEEQEEREEEEEEQDEEEDVEGLLRGLGDSRFVEVAREEGGIRAVESAEDAEDSVIEHPEARGVFLSPIVEVTEPESDANTPVKRGSGRRLRARSQDPPPPQPTFSLSLAAKHLASSAPPATPGRSTASALPPKTPRSASKIPRPRNPVTPSQNPFLLQLARSGPAGAPPSRAATLLQDLFSTQQDQLATSASQRFILSSLVTNLQNEVEHKDAMVANLKRQVQEARAEAKEIERLALEWEDQALRAKEGESVKQDEKKIAALEETVSLLADELETRVRDDRALRQALEADLERLRHELDARTAEVREGEIRLRYARIAQEEAEEARDALRDQVEREKSRREEVEREKNEVKARWAFDVEERDNACARLREEIEHLKLTSPGNRGSVFDQAQVEEEVERRVASIRQEVDRDVHLARQKLAQRDASVAELRDELRSRREEVDRLARAVQEERQHAELANGDLEAQLQRKEQELEEALGSQALAHEELEATYARLDAAEVERDTAVSAANAKEVELAQQVKQCEAALAAMADLEQAVARVEAEASAKDEQLASLRADFEAQRLESADVLAKRDAVLAGAEGEAGRLKKDLDALQKENNRLSDLVAKLRRDSADREVKVAKLKKRAAELEEDVFGLNIALDAKQQEASHWKRQMSSLKLERERATSVSQVVDASAIASTSVSRSVLAPTVPASSRTSKTSARRSSVSKRQHATTPFPADKQQAAATTARRVSISVPASRATTDTEDEEFSHDLTLPPLHAGNEETPIRPIQPSVRRASSAAILSSGMSYPGRIAKEKERQRARKESEEAKENAAPAPARRAREAVVA</sequence>
<evidence type="ECO:0000256" key="1">
    <source>
        <dbReference type="SAM" id="Coils"/>
    </source>
</evidence>
<feature type="compositionally biased region" description="Acidic residues" evidence="2">
    <location>
        <begin position="659"/>
        <end position="676"/>
    </location>
</feature>
<dbReference type="GO" id="GO:0007018">
    <property type="term" value="P:microtubule-based movement"/>
    <property type="evidence" value="ECO:0007669"/>
    <property type="project" value="InterPro"/>
</dbReference>
<feature type="compositionally biased region" description="Low complexity" evidence="2">
    <location>
        <begin position="795"/>
        <end position="807"/>
    </location>
</feature>
<feature type="compositionally biased region" description="Acidic residues" evidence="2">
    <location>
        <begin position="691"/>
        <end position="710"/>
    </location>
</feature>
<dbReference type="OrthoDB" id="2593174at2759"/>
<feature type="region of interest" description="Disordered" evidence="2">
    <location>
        <begin position="279"/>
        <end position="419"/>
    </location>
</feature>
<feature type="region of interest" description="Disordered" evidence="2">
    <location>
        <begin position="757"/>
        <end position="844"/>
    </location>
</feature>
<feature type="coiled-coil region" evidence="1">
    <location>
        <begin position="891"/>
        <end position="1068"/>
    </location>
</feature>
<dbReference type="GO" id="GO:0003777">
    <property type="term" value="F:microtubule motor activity"/>
    <property type="evidence" value="ECO:0007669"/>
    <property type="project" value="InterPro"/>
</dbReference>
<organism evidence="3">
    <name type="scientific">Rhodotorula toruloides</name>
    <name type="common">Yeast</name>
    <name type="synonym">Rhodosporidium toruloides</name>
    <dbReference type="NCBI Taxonomy" id="5286"/>
    <lineage>
        <taxon>Eukaryota</taxon>
        <taxon>Fungi</taxon>
        <taxon>Dikarya</taxon>
        <taxon>Basidiomycota</taxon>
        <taxon>Pucciniomycotina</taxon>
        <taxon>Microbotryomycetes</taxon>
        <taxon>Sporidiobolales</taxon>
        <taxon>Sporidiobolaceae</taxon>
        <taxon>Rhodotorula</taxon>
    </lineage>
</organism>
<feature type="compositionally biased region" description="Low complexity" evidence="2">
    <location>
        <begin position="585"/>
        <end position="617"/>
    </location>
</feature>
<accession>A0A061BMK0</accession>
<feature type="coiled-coil region" evidence="1">
    <location>
        <begin position="1115"/>
        <end position="1167"/>
    </location>
</feature>
<feature type="compositionally biased region" description="Low complexity" evidence="2">
    <location>
        <begin position="53"/>
        <end position="69"/>
    </location>
</feature>
<gene>
    <name evidence="3" type="ORF">RHTO0S_17e00914g</name>
</gene>
<feature type="compositionally biased region" description="Low complexity" evidence="2">
    <location>
        <begin position="1378"/>
        <end position="1390"/>
    </location>
</feature>
<feature type="compositionally biased region" description="Polar residues" evidence="2">
    <location>
        <begin position="70"/>
        <end position="81"/>
    </location>
</feature>
<feature type="compositionally biased region" description="Low complexity" evidence="2">
    <location>
        <begin position="190"/>
        <end position="209"/>
    </location>
</feature>
<dbReference type="EMBL" id="LK052952">
    <property type="protein sequence ID" value="CDR48310.1"/>
    <property type="molecule type" value="Genomic_DNA"/>
</dbReference>
<feature type="compositionally biased region" description="Acidic residues" evidence="2">
    <location>
        <begin position="536"/>
        <end position="546"/>
    </location>
</feature>
<reference evidence="3" key="1">
    <citation type="journal article" date="2014" name="Genome Announc.">
        <title>Draft genome sequence of Rhodosporidium toruloides CECT1137, an oleaginous yeast of biotechnological interest.</title>
        <authorList>
            <person name="Morin N."/>
            <person name="Calcas X."/>
            <person name="Devillers H."/>
            <person name="Durrens P."/>
            <person name="Sherman D.J."/>
            <person name="Nicaud J.-M."/>
            <person name="Neuveglise C."/>
        </authorList>
    </citation>
    <scope>NUCLEOTIDE SEQUENCE</scope>
    <source>
        <strain evidence="3">CECT1137</strain>
    </source>
</reference>
<feature type="compositionally biased region" description="Basic and acidic residues" evidence="2">
    <location>
        <begin position="1479"/>
        <end position="1497"/>
    </location>
</feature>
<feature type="compositionally biased region" description="Low complexity" evidence="2">
    <location>
        <begin position="24"/>
        <end position="38"/>
    </location>
</feature>
<protein>
    <submittedName>
        <fullName evidence="3">RHTO0S17e00914g2_1</fullName>
    </submittedName>
</protein>
<dbReference type="PANTHER" id="PTHR47968:SF17">
    <property type="entry name" value="KINESIN-LIKE PROTEIN"/>
    <property type="match status" value="1"/>
</dbReference>
<feature type="region of interest" description="Disordered" evidence="2">
    <location>
        <begin position="447"/>
        <end position="480"/>
    </location>
</feature>
<dbReference type="InterPro" id="IPR027640">
    <property type="entry name" value="Kinesin-like_fam"/>
</dbReference>
<feature type="coiled-coil region" evidence="1">
    <location>
        <begin position="1203"/>
        <end position="1346"/>
    </location>
</feature>
<evidence type="ECO:0000256" key="2">
    <source>
        <dbReference type="SAM" id="MobiDB-lite"/>
    </source>
</evidence>
<feature type="compositionally biased region" description="Basic and acidic residues" evidence="2">
    <location>
        <begin position="635"/>
        <end position="658"/>
    </location>
</feature>
<keyword evidence="1" id="KW-0175">Coiled coil</keyword>
<name>A0A061BMK0_RHOTO</name>
<feature type="region of interest" description="Disordered" evidence="2">
    <location>
        <begin position="536"/>
        <end position="716"/>
    </location>
</feature>